<evidence type="ECO:0000256" key="3">
    <source>
        <dbReference type="ARBA" id="ARBA00022968"/>
    </source>
</evidence>
<dbReference type="CDD" id="cd02966">
    <property type="entry name" value="TlpA_like_family"/>
    <property type="match status" value="1"/>
</dbReference>
<dbReference type="GO" id="GO:0017004">
    <property type="term" value="P:cytochrome complex assembly"/>
    <property type="evidence" value="ECO:0007669"/>
    <property type="project" value="UniProtKB-KW"/>
</dbReference>
<dbReference type="KEGG" id="cmic:caldi_27210"/>
<gene>
    <name evidence="7" type="ORF">caldi_27210</name>
</gene>
<dbReference type="InterPro" id="IPR050553">
    <property type="entry name" value="Thioredoxin_ResA/DsbE_sf"/>
</dbReference>
<keyword evidence="3" id="KW-0812">Transmembrane</keyword>
<dbReference type="AlphaFoldDB" id="A0AA35CPP2"/>
<dbReference type="Pfam" id="PF00578">
    <property type="entry name" value="AhpC-TSA"/>
    <property type="match status" value="1"/>
</dbReference>
<evidence type="ECO:0000259" key="6">
    <source>
        <dbReference type="PROSITE" id="PS51352"/>
    </source>
</evidence>
<evidence type="ECO:0000256" key="2">
    <source>
        <dbReference type="ARBA" id="ARBA00022748"/>
    </source>
</evidence>
<organism evidence="7 8">
    <name type="scientific">Caldinitratiruptor microaerophilus</name>
    <dbReference type="NCBI Taxonomy" id="671077"/>
    <lineage>
        <taxon>Bacteria</taxon>
        <taxon>Bacillati</taxon>
        <taxon>Bacillota</taxon>
        <taxon>Clostridia</taxon>
        <taxon>Eubacteriales</taxon>
        <taxon>Symbiobacteriaceae</taxon>
        <taxon>Caldinitratiruptor</taxon>
    </lineage>
</organism>
<keyword evidence="2" id="KW-0201">Cytochrome c-type biogenesis</keyword>
<dbReference type="Proteomes" id="UP001163687">
    <property type="component" value="Chromosome"/>
</dbReference>
<protein>
    <recommendedName>
        <fullName evidence="6">Thioredoxin domain-containing protein</fullName>
    </recommendedName>
</protein>
<keyword evidence="4" id="KW-1015">Disulfide bond</keyword>
<dbReference type="PANTHER" id="PTHR42852">
    <property type="entry name" value="THIOL:DISULFIDE INTERCHANGE PROTEIN DSBE"/>
    <property type="match status" value="1"/>
</dbReference>
<dbReference type="GO" id="GO:0016209">
    <property type="term" value="F:antioxidant activity"/>
    <property type="evidence" value="ECO:0007669"/>
    <property type="project" value="InterPro"/>
</dbReference>
<dbReference type="Gene3D" id="3.40.30.10">
    <property type="entry name" value="Glutaredoxin"/>
    <property type="match status" value="1"/>
</dbReference>
<evidence type="ECO:0000256" key="1">
    <source>
        <dbReference type="ARBA" id="ARBA00004196"/>
    </source>
</evidence>
<dbReference type="PANTHER" id="PTHR42852:SF6">
    <property type="entry name" value="THIOL:DISULFIDE INTERCHANGE PROTEIN DSBE"/>
    <property type="match status" value="1"/>
</dbReference>
<sequence length="190" mass="20720">MARPNPAMTGPAVRPRRLAAAAALALGLAGILYLLVRPARAPGLGSGLAVGSPAPDFTATTLDGKPVALRQLSGRLVVLNFWGSWCPPCREEMPYFDEAYRRYRDRGLVILGVNLGESEVAVKAFLERVGVNFPVVIDRRGQLARLYDVVPLPTTYVIDAEGRIRARVAGMVPRQQLEAWVAQYLEADRP</sequence>
<dbReference type="PROSITE" id="PS00194">
    <property type="entry name" value="THIOREDOXIN_1"/>
    <property type="match status" value="1"/>
</dbReference>
<evidence type="ECO:0000256" key="5">
    <source>
        <dbReference type="ARBA" id="ARBA00023284"/>
    </source>
</evidence>
<feature type="domain" description="Thioredoxin" evidence="6">
    <location>
        <begin position="48"/>
        <end position="186"/>
    </location>
</feature>
<comment type="subcellular location">
    <subcellularLocation>
        <location evidence="1">Cell envelope</location>
    </subcellularLocation>
</comment>
<dbReference type="EMBL" id="AP025628">
    <property type="protein sequence ID" value="BDG61631.1"/>
    <property type="molecule type" value="Genomic_DNA"/>
</dbReference>
<accession>A0AA35CPP2</accession>
<dbReference type="SUPFAM" id="SSF52833">
    <property type="entry name" value="Thioredoxin-like"/>
    <property type="match status" value="1"/>
</dbReference>
<keyword evidence="3" id="KW-0735">Signal-anchor</keyword>
<dbReference type="InterPro" id="IPR013766">
    <property type="entry name" value="Thioredoxin_domain"/>
</dbReference>
<keyword evidence="8" id="KW-1185">Reference proteome</keyword>
<evidence type="ECO:0000313" key="7">
    <source>
        <dbReference type="EMBL" id="BDG61631.1"/>
    </source>
</evidence>
<dbReference type="InterPro" id="IPR000866">
    <property type="entry name" value="AhpC/TSA"/>
</dbReference>
<evidence type="ECO:0000256" key="4">
    <source>
        <dbReference type="ARBA" id="ARBA00023157"/>
    </source>
</evidence>
<dbReference type="PROSITE" id="PS51352">
    <property type="entry name" value="THIOREDOXIN_2"/>
    <property type="match status" value="1"/>
</dbReference>
<dbReference type="GO" id="GO:0016491">
    <property type="term" value="F:oxidoreductase activity"/>
    <property type="evidence" value="ECO:0007669"/>
    <property type="project" value="InterPro"/>
</dbReference>
<dbReference type="InterPro" id="IPR017937">
    <property type="entry name" value="Thioredoxin_CS"/>
</dbReference>
<dbReference type="RefSeq" id="WP_264842268.1">
    <property type="nucleotide sequence ID" value="NZ_AP025628.1"/>
</dbReference>
<keyword evidence="5" id="KW-0676">Redox-active center</keyword>
<reference evidence="7" key="1">
    <citation type="submission" date="2022-03" db="EMBL/GenBank/DDBJ databases">
        <title>Complete genome sequence of Caldinitratiruptor microaerophilus.</title>
        <authorList>
            <person name="Mukaiyama R."/>
            <person name="Nishiyama T."/>
            <person name="Ueda K."/>
        </authorList>
    </citation>
    <scope>NUCLEOTIDE SEQUENCE</scope>
    <source>
        <strain evidence="7">JCM 16183</strain>
    </source>
</reference>
<dbReference type="InterPro" id="IPR036249">
    <property type="entry name" value="Thioredoxin-like_sf"/>
</dbReference>
<evidence type="ECO:0000313" key="8">
    <source>
        <dbReference type="Proteomes" id="UP001163687"/>
    </source>
</evidence>
<dbReference type="GO" id="GO:0030313">
    <property type="term" value="C:cell envelope"/>
    <property type="evidence" value="ECO:0007669"/>
    <property type="project" value="UniProtKB-SubCell"/>
</dbReference>
<proteinExistence type="predicted"/>
<name>A0AA35CPP2_9FIRM</name>